<dbReference type="OrthoDB" id="9787207at2"/>
<organism evidence="1 2">
    <name type="scientific">Cohnella lupini</name>
    <dbReference type="NCBI Taxonomy" id="1294267"/>
    <lineage>
        <taxon>Bacteria</taxon>
        <taxon>Bacillati</taxon>
        <taxon>Bacillota</taxon>
        <taxon>Bacilli</taxon>
        <taxon>Bacillales</taxon>
        <taxon>Paenibacillaceae</taxon>
        <taxon>Cohnella</taxon>
    </lineage>
</organism>
<dbReference type="PANTHER" id="PTHR30528">
    <property type="entry name" value="CYTOPLASMIC PROTEIN"/>
    <property type="match status" value="1"/>
</dbReference>
<reference evidence="1 2" key="1">
    <citation type="submission" date="2018-07" db="EMBL/GenBank/DDBJ databases">
        <title>Genomic Encyclopedia of Type Strains, Phase III (KMG-III): the genomes of soil and plant-associated and newly described type strains.</title>
        <authorList>
            <person name="Whitman W."/>
        </authorList>
    </citation>
    <scope>NUCLEOTIDE SEQUENCE [LARGE SCALE GENOMIC DNA]</scope>
    <source>
        <strain evidence="1 2">CECT 8236</strain>
    </source>
</reference>
<name>A0A3D9IC61_9BACL</name>
<accession>A0A3D9IC61</accession>
<evidence type="ECO:0000313" key="2">
    <source>
        <dbReference type="Proteomes" id="UP000256869"/>
    </source>
</evidence>
<dbReference type="InterPro" id="IPR009351">
    <property type="entry name" value="AlkZ-like"/>
</dbReference>
<sequence>MTSIRMTKRALRRFLLEKQLLLHTPEVQLTSAESLHRRVLDTVRQLECVQIDPVSAVRPNQHLTLAARVAGYEPMVLNEMLRNSEIFEYWANAACLIPMEDYPIFEPTRQRMNQRVESHIEKIRPIAEQVIRRLESEGPLPAKSFDSSERVHGYWDNVNAKTKATSHALNLLTDSAHIRIVGREGNQRLFDVTSRSVPDELLRQAERVDRDEALGAMMNKYFRAYRVFEPSDIRFGWQNLNAKERRNAIESRLHSGEILQVEVEGLNKPYYIISSDRERLFFHEEDRIRANGNDEELSIRFLPPLDNLLWSRKRLADLFDFEYRWEIYTPAVKRKYGYYAMPILAGDRLIGRMDPRLDRKQGRLTVQLLQIEPEIDFNHYLRDRVLRALETFATVHGANEVTIDTLIANGERS</sequence>
<protein>
    <recommendedName>
        <fullName evidence="3">Winged helix-turn-helix domain-containing protein</fullName>
    </recommendedName>
</protein>
<evidence type="ECO:0000313" key="1">
    <source>
        <dbReference type="EMBL" id="RED59267.1"/>
    </source>
</evidence>
<comment type="caution">
    <text evidence="1">The sequence shown here is derived from an EMBL/GenBank/DDBJ whole genome shotgun (WGS) entry which is preliminary data.</text>
</comment>
<proteinExistence type="predicted"/>
<dbReference type="EMBL" id="QRDY01000007">
    <property type="protein sequence ID" value="RED59267.1"/>
    <property type="molecule type" value="Genomic_DNA"/>
</dbReference>
<dbReference type="RefSeq" id="WP_115993320.1">
    <property type="nucleotide sequence ID" value="NZ_QRDY01000007.1"/>
</dbReference>
<gene>
    <name evidence="1" type="ORF">DFP95_107106</name>
</gene>
<evidence type="ECO:0008006" key="3">
    <source>
        <dbReference type="Google" id="ProtNLM"/>
    </source>
</evidence>
<keyword evidence="2" id="KW-1185">Reference proteome</keyword>
<dbReference type="Pfam" id="PF06224">
    <property type="entry name" value="AlkZ-like"/>
    <property type="match status" value="1"/>
</dbReference>
<dbReference type="AlphaFoldDB" id="A0A3D9IC61"/>
<dbReference type="Proteomes" id="UP000256869">
    <property type="component" value="Unassembled WGS sequence"/>
</dbReference>
<dbReference type="PANTHER" id="PTHR30528:SF0">
    <property type="entry name" value="CYTOPLASMIC PROTEIN"/>
    <property type="match status" value="1"/>
</dbReference>